<feature type="compositionally biased region" description="Polar residues" evidence="9">
    <location>
        <begin position="17"/>
        <end position="35"/>
    </location>
</feature>
<feature type="coiled-coil region" evidence="8">
    <location>
        <begin position="1669"/>
        <end position="1731"/>
    </location>
</feature>
<feature type="compositionally biased region" description="Polar residues" evidence="9">
    <location>
        <begin position="47"/>
        <end position="58"/>
    </location>
</feature>
<reference evidence="11" key="1">
    <citation type="submission" date="2023-05" db="EMBL/GenBank/DDBJ databases">
        <authorList>
            <person name="Huff M."/>
        </authorList>
    </citation>
    <scope>NUCLEOTIDE SEQUENCE</scope>
</reference>
<dbReference type="GO" id="GO:0003777">
    <property type="term" value="F:microtubule motor activity"/>
    <property type="evidence" value="ECO:0007669"/>
    <property type="project" value="InterPro"/>
</dbReference>
<feature type="coiled-coil region" evidence="8">
    <location>
        <begin position="505"/>
        <end position="532"/>
    </location>
</feature>
<evidence type="ECO:0000259" key="10">
    <source>
        <dbReference type="PROSITE" id="PS50067"/>
    </source>
</evidence>
<evidence type="ECO:0000256" key="9">
    <source>
        <dbReference type="SAM" id="MobiDB-lite"/>
    </source>
</evidence>
<keyword evidence="2 7" id="KW-0547">Nucleotide-binding</keyword>
<feature type="compositionally biased region" description="Polar residues" evidence="9">
    <location>
        <begin position="82"/>
        <end position="99"/>
    </location>
</feature>
<dbReference type="InterPro" id="IPR044986">
    <property type="entry name" value="KIF15/KIN-12"/>
</dbReference>
<evidence type="ECO:0000256" key="7">
    <source>
        <dbReference type="PROSITE-ProRule" id="PRU00283"/>
    </source>
</evidence>
<feature type="region of interest" description="Disordered" evidence="9">
    <location>
        <begin position="1091"/>
        <end position="1125"/>
    </location>
</feature>
<evidence type="ECO:0000313" key="12">
    <source>
        <dbReference type="Proteomes" id="UP000834106"/>
    </source>
</evidence>
<dbReference type="PROSITE" id="PS50067">
    <property type="entry name" value="KINESIN_MOTOR_2"/>
    <property type="match status" value="1"/>
</dbReference>
<dbReference type="SUPFAM" id="SSF52540">
    <property type="entry name" value="P-loop containing nucleoside triphosphate hydrolases"/>
    <property type="match status" value="1"/>
</dbReference>
<evidence type="ECO:0000256" key="2">
    <source>
        <dbReference type="ARBA" id="ARBA00022741"/>
    </source>
</evidence>
<dbReference type="CDD" id="cd01373">
    <property type="entry name" value="KISc_KLP2_like"/>
    <property type="match status" value="1"/>
</dbReference>
<sequence>MSKNNSSTIRFVPPKPSQSEGNENEFPNSHNQIPFFSSRAPLYSIPDPSQYQSRTPHQQRNKSESAVTGIPRVLNDGKASYSEPNSAQSTPSRSTSRVSNIGAASGAYTLTRPPYQYGTGGGKGEGSSSVPRGITFVNSEMIIDAPHFELNGDPAFWKDHNVQVLLRIRPLNNIEKVSQGYGRCLRQESAQTVVWLGQPETRFTFDHIACETISQGELFRVAGLPMVENCMSGYNSCIFAYGQTGSGKTYTMMGEIYQLDGALTEDSGITPRIFEYLFARIREEEESRKHERLEYSCKCSFLEIYNEQITDLLEPSSSNLQIREDSKKGVYVENLTEYRVRTVDDVLTLLLQGAANRKMAATHMNSKSSRSHSVFTCIIESCWEKDSMTHFRFGRLNLVDLAGSERQKSSGAEGDRLKEAANINKSLSTLGLVIMSLVDLAHGKHRHVPYRDSRLTFLLQDSLGGNSKTAIIANVSPSIRSVNETLSTLKFAQRAKLIQNNAKINEDASGDVIALQQQIKQLKGQLSFLMKHQGTSTHLLSDAFVSIENESFRSDSMDEATSNSIGGDLHDRNYKQTDNFADLQYNSIQRQLTDAQSLIESMKLEQFHLIEEIEFLRADNHRLTEMLYNKEMAEQENDDHNEKISGTENQESTLVMKNIEDTNMMDLQAKMEKLSRDLKETQLLNSQYLEDHASRFSQDHETDLIRSEVEMETTRTIFQLQEEVDRLQSELHVRICSMDEENLNLRNSLAAKEDEIRSLCAEWERATLELTTFLIDGSKSLGDASRQIKSISCSFPHVNIWVDEHVERAVKICIEKEETILLLQESLEDAQKTVMQMEQQLISLKGATIALTEFQQLENNISSKEDVQLTTLLNDSFDEKEFSGDKLISKDRHIFEAEKCPNAALVVENRTANYFMSGLKDSVHHDVPLAHTKGLTMANVDGQIELARLVLLEIEDAVNAAHSDAETYLHELKFDIHKASSLYKELFSGSVKDVAEMRRNVEEFNRNLGSVQLCTAGIPLSASCVHENQLQTLHEIRDELVETNDRLSSIAVGFYEVVNVLTRPGSTKDLVETDGWISDCSTSDCNSSEYNVDQDNISNKSSSRNSYDSPGKLTEQILSPESDEGSNFNHNTTVLHFGKELRKACNTFAKLKDQFTAVLNEDTIKNVPATNSSLPNMNEFVKFCKHHVLGHNQPAMLETNHRVQYDKLSMQKAESGRNYSERSAVEEKCSHVHVNTFFAKFEEAHSTVKEADHVLKAMLKANENANSLTAIWKQAGEELMADKANLSEEIKQLRLHIHLRDGENEVLQDHIQHSSREIGNLMHSLEGSFLQMQRSVEELLNAAYDDTFHSVQETLNLTCNLRSSLEDVMCRTVENEITSIVLQCHMGEFFHNFRRLNITSNFHPSPFQEGCLTMIDLERGHVRCNNDSIVSSVQCQGDQTAKISKREVKELALVQDDTINENYELKRELERKDVLLKGLFFDFSLLQESLCNRKDSKDEIEELVVTLNRVKDELQLKTLQLDDMLSQNIKLEGRLTEAEQALCISKSELEKARGILDFLSAQNTELQVLTKDLYLKKSEAEELLEEQREIVKSLEKESIHLHHSSEKQLISSMKDSEDDLRRVSLERDQLVEQLCSLQDRLDMACSLADENEAIAAEARQESEVCKIYAEQKEEEVKILENSVAELDSTITVLEKKVQEMGEEIEKHRVIRDSLESELQGLRERLLAVEDLTETMNSDNSSTTLSEDLLSRKLHSRSLELAEALRRIRVLEAEKVGQSKEIERMKEYISELVLHSEAQASQYQQKYKNLETMVREVKTDVSSVTSEAAASYKEDKSSTRTRRSSSPFRCIASLVQQMNAEKDQEMLAARLRTKELEALAASRHKEVCMLNTKLATAESMTHDVIRDLLSVKLDITNYANMIDQNQLQKLVEEALQQRREFITMEHEICNLRGQINDLLEERERCISEVNRSKTDLLTTQITVEQLQERDQLLTAQNNMLKRDKTNLQKSVTELDDMVKKLFKMHHAQPCNQPQTNSSSISHDLDLGERLAHSQKVLSRINNQLAQYRRSDRTHPHDNLDMHGNGTKFR</sequence>
<dbReference type="PRINTS" id="PR00380">
    <property type="entry name" value="KINESINHEAVY"/>
</dbReference>
<organism evidence="11 12">
    <name type="scientific">Fraxinus pennsylvanica</name>
    <dbReference type="NCBI Taxonomy" id="56036"/>
    <lineage>
        <taxon>Eukaryota</taxon>
        <taxon>Viridiplantae</taxon>
        <taxon>Streptophyta</taxon>
        <taxon>Embryophyta</taxon>
        <taxon>Tracheophyta</taxon>
        <taxon>Spermatophyta</taxon>
        <taxon>Magnoliopsida</taxon>
        <taxon>eudicotyledons</taxon>
        <taxon>Gunneridae</taxon>
        <taxon>Pentapetalae</taxon>
        <taxon>asterids</taxon>
        <taxon>lamiids</taxon>
        <taxon>Lamiales</taxon>
        <taxon>Oleaceae</taxon>
        <taxon>Oleeae</taxon>
        <taxon>Fraxinus</taxon>
    </lineage>
</organism>
<comment type="similarity">
    <text evidence="6">Belongs to the TRAFAC class myosin-kinesin ATPase superfamily. Kinesin family. KIN-12 subfamily.</text>
</comment>
<evidence type="ECO:0000256" key="1">
    <source>
        <dbReference type="ARBA" id="ARBA00022701"/>
    </source>
</evidence>
<dbReference type="InterPro" id="IPR036961">
    <property type="entry name" value="Kinesin_motor_dom_sf"/>
</dbReference>
<dbReference type="Pfam" id="PF00225">
    <property type="entry name" value="Kinesin"/>
    <property type="match status" value="1"/>
</dbReference>
<protein>
    <recommendedName>
        <fullName evidence="10">Kinesin motor domain-containing protein</fullName>
    </recommendedName>
</protein>
<dbReference type="PROSITE" id="PS00411">
    <property type="entry name" value="KINESIN_MOTOR_1"/>
    <property type="match status" value="1"/>
</dbReference>
<feature type="binding site" evidence="7">
    <location>
        <begin position="242"/>
        <end position="249"/>
    </location>
    <ligand>
        <name>ATP</name>
        <dbReference type="ChEBI" id="CHEBI:30616"/>
    </ligand>
</feature>
<dbReference type="GO" id="GO:0007018">
    <property type="term" value="P:microtubule-based movement"/>
    <property type="evidence" value="ECO:0007669"/>
    <property type="project" value="InterPro"/>
</dbReference>
<dbReference type="Proteomes" id="UP000834106">
    <property type="component" value="Chromosome 17"/>
</dbReference>
<feature type="coiled-coil region" evidence="8">
    <location>
        <begin position="1577"/>
        <end position="1633"/>
    </location>
</feature>
<feature type="region of interest" description="Disordered" evidence="9">
    <location>
        <begin position="2066"/>
        <end position="2088"/>
    </location>
</feature>
<evidence type="ECO:0000256" key="4">
    <source>
        <dbReference type="ARBA" id="ARBA00023054"/>
    </source>
</evidence>
<feature type="coiled-coil region" evidence="8">
    <location>
        <begin position="820"/>
        <end position="847"/>
    </location>
</feature>
<dbReference type="EMBL" id="OU503052">
    <property type="protein sequence ID" value="CAI9779707.1"/>
    <property type="molecule type" value="Genomic_DNA"/>
</dbReference>
<accession>A0AAD2A706</accession>
<dbReference type="SMART" id="SM00129">
    <property type="entry name" value="KISc"/>
    <property type="match status" value="1"/>
</dbReference>
<proteinExistence type="inferred from homology"/>
<evidence type="ECO:0000256" key="6">
    <source>
        <dbReference type="ARBA" id="ARBA00034488"/>
    </source>
</evidence>
<dbReference type="GO" id="GO:0008017">
    <property type="term" value="F:microtubule binding"/>
    <property type="evidence" value="ECO:0007669"/>
    <property type="project" value="InterPro"/>
</dbReference>
<dbReference type="InterPro" id="IPR027417">
    <property type="entry name" value="P-loop_NTPase"/>
</dbReference>
<dbReference type="PANTHER" id="PTHR37739:SF18">
    <property type="entry name" value="KINESIN-LIKE PROTEIN KIN-12C"/>
    <property type="match status" value="1"/>
</dbReference>
<feature type="coiled-coil region" evidence="8">
    <location>
        <begin position="585"/>
        <end position="762"/>
    </location>
</feature>
<feature type="coiled-coil region" evidence="8">
    <location>
        <begin position="1760"/>
        <end position="1819"/>
    </location>
</feature>
<dbReference type="GO" id="GO:0005524">
    <property type="term" value="F:ATP binding"/>
    <property type="evidence" value="ECO:0007669"/>
    <property type="project" value="UniProtKB-UniRule"/>
</dbReference>
<feature type="compositionally biased region" description="Low complexity" evidence="9">
    <location>
        <begin position="1096"/>
        <end position="1109"/>
    </location>
</feature>
<feature type="compositionally biased region" description="Basic and acidic residues" evidence="9">
    <location>
        <begin position="2067"/>
        <end position="2079"/>
    </location>
</feature>
<dbReference type="Gene3D" id="3.40.850.10">
    <property type="entry name" value="Kinesin motor domain"/>
    <property type="match status" value="1"/>
</dbReference>
<keyword evidence="12" id="KW-1185">Reference proteome</keyword>
<dbReference type="FunFam" id="3.40.850.10:FF:000033">
    <property type="entry name" value="Kinesin-like protein KIN-12E"/>
    <property type="match status" value="1"/>
</dbReference>
<dbReference type="GO" id="GO:0005874">
    <property type="term" value="C:microtubule"/>
    <property type="evidence" value="ECO:0007669"/>
    <property type="project" value="UniProtKB-KW"/>
</dbReference>
<keyword evidence="3 7" id="KW-0067">ATP-binding</keyword>
<dbReference type="InterPro" id="IPR001752">
    <property type="entry name" value="Kinesin_motor_dom"/>
</dbReference>
<keyword evidence="4 8" id="KW-0175">Coiled coil</keyword>
<feature type="coiled-coil region" evidence="8">
    <location>
        <begin position="1493"/>
        <end position="1541"/>
    </location>
</feature>
<evidence type="ECO:0000256" key="3">
    <source>
        <dbReference type="ARBA" id="ARBA00022840"/>
    </source>
</evidence>
<dbReference type="PANTHER" id="PTHR37739">
    <property type="entry name" value="KINESIN-LIKE PROTEIN KIN-12D"/>
    <property type="match status" value="1"/>
</dbReference>
<gene>
    <name evidence="11" type="ORF">FPE_LOCUS27137</name>
</gene>
<name>A0AAD2A706_9LAMI</name>
<feature type="region of interest" description="Disordered" evidence="9">
    <location>
        <begin position="1824"/>
        <end position="1843"/>
    </location>
</feature>
<feature type="region of interest" description="Disordered" evidence="9">
    <location>
        <begin position="1"/>
        <end position="129"/>
    </location>
</feature>
<keyword evidence="1" id="KW-0493">Microtubule</keyword>
<evidence type="ECO:0000256" key="8">
    <source>
        <dbReference type="SAM" id="Coils"/>
    </source>
</evidence>
<keyword evidence="5 7" id="KW-0505">Motor protein</keyword>
<evidence type="ECO:0000256" key="5">
    <source>
        <dbReference type="ARBA" id="ARBA00023175"/>
    </source>
</evidence>
<evidence type="ECO:0000313" key="11">
    <source>
        <dbReference type="EMBL" id="CAI9779707.1"/>
    </source>
</evidence>
<dbReference type="InterPro" id="IPR019821">
    <property type="entry name" value="Kinesin_motor_CS"/>
</dbReference>
<feature type="domain" description="Kinesin motor" evidence="10">
    <location>
        <begin position="161"/>
        <end position="498"/>
    </location>
</feature>